<dbReference type="RefSeq" id="WP_157090563.1">
    <property type="nucleotide sequence ID" value="NZ_JARMAB010000026.1"/>
</dbReference>
<name>A0ABU6MJG8_9BACI</name>
<keyword evidence="2" id="KW-1185">Reference proteome</keyword>
<organism evidence="1 2">
    <name type="scientific">Heyndrickxia acidicola</name>
    <dbReference type="NCBI Taxonomy" id="209389"/>
    <lineage>
        <taxon>Bacteria</taxon>
        <taxon>Bacillati</taxon>
        <taxon>Bacillota</taxon>
        <taxon>Bacilli</taxon>
        <taxon>Bacillales</taxon>
        <taxon>Bacillaceae</taxon>
        <taxon>Heyndrickxia</taxon>
    </lineage>
</organism>
<dbReference type="EMBL" id="JARMAB010000026">
    <property type="protein sequence ID" value="MED1204811.1"/>
    <property type="molecule type" value="Genomic_DNA"/>
</dbReference>
<sequence>MDMRDSFGICVLGETPQKLASLTARGKRVPAAEINQQEKRCCTQNHLISMDTASFYLF</sequence>
<protein>
    <submittedName>
        <fullName evidence="1">Uncharacterized protein</fullName>
    </submittedName>
</protein>
<proteinExistence type="predicted"/>
<gene>
    <name evidence="1" type="ORF">P4T90_17335</name>
</gene>
<accession>A0ABU6MJG8</accession>
<comment type="caution">
    <text evidence="1">The sequence shown here is derived from an EMBL/GenBank/DDBJ whole genome shotgun (WGS) entry which is preliminary data.</text>
</comment>
<dbReference type="Proteomes" id="UP001341444">
    <property type="component" value="Unassembled WGS sequence"/>
</dbReference>
<reference evidence="1 2" key="1">
    <citation type="submission" date="2023-03" db="EMBL/GenBank/DDBJ databases">
        <title>Bacillus Genome Sequencing.</title>
        <authorList>
            <person name="Dunlap C."/>
        </authorList>
    </citation>
    <scope>NUCLEOTIDE SEQUENCE [LARGE SCALE GENOMIC DNA]</scope>
    <source>
        <strain evidence="1 2">B-23453</strain>
    </source>
</reference>
<evidence type="ECO:0000313" key="2">
    <source>
        <dbReference type="Proteomes" id="UP001341444"/>
    </source>
</evidence>
<evidence type="ECO:0000313" key="1">
    <source>
        <dbReference type="EMBL" id="MED1204811.1"/>
    </source>
</evidence>